<feature type="domain" description="GGDEF" evidence="4">
    <location>
        <begin position="221"/>
        <end position="354"/>
    </location>
</feature>
<keyword evidence="1" id="KW-0597">Phosphoprotein</keyword>
<dbReference type="SUPFAM" id="SSF55073">
    <property type="entry name" value="Nucleotide cyclase"/>
    <property type="match status" value="1"/>
</dbReference>
<dbReference type="InterPro" id="IPR029787">
    <property type="entry name" value="Nucleotide_cyclase"/>
</dbReference>
<reference evidence="5 6" key="1">
    <citation type="submission" date="2023-07" db="EMBL/GenBank/DDBJ databases">
        <title>Plant endophyte Pseudomonas khavaziana can be used to control wheat stem rot.</title>
        <authorList>
            <person name="Guo S."/>
            <person name="Shen X."/>
        </authorList>
    </citation>
    <scope>NUCLEOTIDE SEQUENCE [LARGE SCALE GENOMIC DNA]</scope>
    <source>
        <strain evidence="5 6">SR9</strain>
    </source>
</reference>
<proteinExistence type="predicted"/>
<dbReference type="PROSITE" id="PS50887">
    <property type="entry name" value="GGDEF"/>
    <property type="match status" value="1"/>
</dbReference>
<dbReference type="InterPro" id="IPR043128">
    <property type="entry name" value="Rev_trsase/Diguanyl_cyclase"/>
</dbReference>
<dbReference type="SUPFAM" id="SSF52172">
    <property type="entry name" value="CheY-like"/>
    <property type="match status" value="1"/>
</dbReference>
<dbReference type="EMBL" id="CP129946">
    <property type="protein sequence ID" value="WWA77885.1"/>
    <property type="molecule type" value="Genomic_DNA"/>
</dbReference>
<dbReference type="RefSeq" id="WP_338476568.1">
    <property type="nucleotide sequence ID" value="NZ_CP129946.1"/>
</dbReference>
<evidence type="ECO:0000256" key="1">
    <source>
        <dbReference type="PROSITE-ProRule" id="PRU00169"/>
    </source>
</evidence>
<feature type="modified residue" description="4-aspartylphosphate" evidence="1">
    <location>
        <position position="88"/>
    </location>
</feature>
<dbReference type="CDD" id="cd01949">
    <property type="entry name" value="GGDEF"/>
    <property type="match status" value="1"/>
</dbReference>
<dbReference type="PANTHER" id="PTHR44757:SF2">
    <property type="entry name" value="BIOFILM ARCHITECTURE MAINTENANCE PROTEIN MBAA"/>
    <property type="match status" value="1"/>
</dbReference>
<dbReference type="Proteomes" id="UP001347174">
    <property type="component" value="Chromosome"/>
</dbReference>
<dbReference type="InterPro" id="IPR052155">
    <property type="entry name" value="Biofilm_reg_signaling"/>
</dbReference>
<dbReference type="InterPro" id="IPR001789">
    <property type="entry name" value="Sig_transdc_resp-reg_receiver"/>
</dbReference>
<dbReference type="InterPro" id="IPR011006">
    <property type="entry name" value="CheY-like_superfamily"/>
</dbReference>
<evidence type="ECO:0000259" key="2">
    <source>
        <dbReference type="PROSITE" id="PS50110"/>
    </source>
</evidence>
<dbReference type="SMART" id="SM00448">
    <property type="entry name" value="REC"/>
    <property type="match status" value="1"/>
</dbReference>
<dbReference type="PROSITE" id="PS50110">
    <property type="entry name" value="RESPONSE_REGULATORY"/>
    <property type="match status" value="1"/>
</dbReference>
<dbReference type="Pfam" id="PF00990">
    <property type="entry name" value="GGDEF"/>
    <property type="match status" value="1"/>
</dbReference>
<dbReference type="InterPro" id="IPR035919">
    <property type="entry name" value="EAL_sf"/>
</dbReference>
<dbReference type="SMART" id="SM00052">
    <property type="entry name" value="EAL"/>
    <property type="match status" value="1"/>
</dbReference>
<name>A0ABZ2DIL4_9PSED</name>
<evidence type="ECO:0000313" key="6">
    <source>
        <dbReference type="Proteomes" id="UP001347174"/>
    </source>
</evidence>
<dbReference type="Pfam" id="PF00563">
    <property type="entry name" value="EAL"/>
    <property type="match status" value="1"/>
</dbReference>
<dbReference type="InterPro" id="IPR001633">
    <property type="entry name" value="EAL_dom"/>
</dbReference>
<dbReference type="NCBIfam" id="TIGR00254">
    <property type="entry name" value="GGDEF"/>
    <property type="match status" value="1"/>
</dbReference>
<dbReference type="InterPro" id="IPR000160">
    <property type="entry name" value="GGDEF_dom"/>
</dbReference>
<dbReference type="Gene3D" id="3.40.50.2300">
    <property type="match status" value="1"/>
</dbReference>
<dbReference type="Gene3D" id="3.30.70.270">
    <property type="match status" value="1"/>
</dbReference>
<keyword evidence="6" id="KW-1185">Reference proteome</keyword>
<dbReference type="SMART" id="SM00267">
    <property type="entry name" value="GGDEF"/>
    <property type="match status" value="1"/>
</dbReference>
<evidence type="ECO:0000259" key="4">
    <source>
        <dbReference type="PROSITE" id="PS50887"/>
    </source>
</evidence>
<feature type="domain" description="EAL" evidence="3">
    <location>
        <begin position="363"/>
        <end position="617"/>
    </location>
</feature>
<dbReference type="PROSITE" id="PS50883">
    <property type="entry name" value="EAL"/>
    <property type="match status" value="1"/>
</dbReference>
<protein>
    <submittedName>
        <fullName evidence="5">EAL domain-containing protein</fullName>
    </submittedName>
</protein>
<accession>A0ABZ2DIL4</accession>
<dbReference type="Gene3D" id="3.20.20.450">
    <property type="entry name" value="EAL domain"/>
    <property type="match status" value="1"/>
</dbReference>
<dbReference type="SUPFAM" id="SSF141868">
    <property type="entry name" value="EAL domain-like"/>
    <property type="match status" value="1"/>
</dbReference>
<dbReference type="CDD" id="cd01948">
    <property type="entry name" value="EAL"/>
    <property type="match status" value="1"/>
</dbReference>
<dbReference type="Pfam" id="PF00072">
    <property type="entry name" value="Response_reg"/>
    <property type="match status" value="1"/>
</dbReference>
<feature type="domain" description="Response regulatory" evidence="2">
    <location>
        <begin position="11"/>
        <end position="157"/>
    </location>
</feature>
<gene>
    <name evidence="5" type="ORF">QYQ93_06500</name>
</gene>
<sequence length="624" mass="69496">MNAKAARANRRILIVDDTASIHQDFRKILCVDEQGEQTLDSLESSLFGTTAPVRQGFELDSAYQGEEALALVNTALAANAPYAMVFIDMRMPPGWDGLQTIEQLWNADPNLQIALCTAYSDYSFEAIEARLKYDDQLLILKKPFDPLEIRQMASALTWKWQLAQDVALKVIALERTIEERVQELLKVSHLLQYDALTALPNSTLLGDRLTQAIALGRRHDTQLAVMFLGLDRFKRINNALGYPVGDELLLQVSQSLVATVRASDSVFRYGSDEFVILLNDIQHPQQTQHIAQKVLQAVSVTRHVAGHDLSITASLGISIYPNDSAQAVALIKHAETAMHTSKERGPDDFSFYTEAMNRGAQHQQHLESALRQALERNEFTLHYQPKLELKTGRIVGAEALARWFQPRAGWISPTDFIPVAEDSGLIVRLTQWVLRQACEQAQAWRAMGLPSLPISVNISAIDFRQRDFVDNLAAILQRTGLPPTLLELEITESVLMQNVDATVDRLHRIKAMGVRLALDDFGTGYSSLSYLRRFPIDVLKIDQSFVRGLSVNSQDAQLISAIIGMGKSLELNIIAEGVETLEQLKFLQAQQCEEGQGFLFSKALPAEDFAQLLQVGGATLIPDQ</sequence>
<organism evidence="5 6">
    <name type="scientific">Pseudomonas khavaziana</name>
    <dbReference type="NCBI Taxonomy" id="2842351"/>
    <lineage>
        <taxon>Bacteria</taxon>
        <taxon>Pseudomonadati</taxon>
        <taxon>Pseudomonadota</taxon>
        <taxon>Gammaproteobacteria</taxon>
        <taxon>Pseudomonadales</taxon>
        <taxon>Pseudomonadaceae</taxon>
        <taxon>Pseudomonas</taxon>
    </lineage>
</organism>
<dbReference type="PANTHER" id="PTHR44757">
    <property type="entry name" value="DIGUANYLATE CYCLASE DGCP"/>
    <property type="match status" value="1"/>
</dbReference>
<evidence type="ECO:0000313" key="5">
    <source>
        <dbReference type="EMBL" id="WWA77885.1"/>
    </source>
</evidence>
<evidence type="ECO:0000259" key="3">
    <source>
        <dbReference type="PROSITE" id="PS50883"/>
    </source>
</evidence>